<reference evidence="1 2" key="1">
    <citation type="journal article" date="2015" name="Plant Cell">
        <title>Oil accumulation by the oleaginous diatom Fistulifera solaris as revealed by the genome and transcriptome.</title>
        <authorList>
            <person name="Tanaka T."/>
            <person name="Maeda Y."/>
            <person name="Veluchamy A."/>
            <person name="Tanaka M."/>
            <person name="Abida H."/>
            <person name="Marechal E."/>
            <person name="Bowler C."/>
            <person name="Muto M."/>
            <person name="Sunaga Y."/>
            <person name="Tanaka M."/>
            <person name="Yoshino T."/>
            <person name="Taniguchi T."/>
            <person name="Fukuda Y."/>
            <person name="Nemoto M."/>
            <person name="Matsumoto M."/>
            <person name="Wong P.S."/>
            <person name="Aburatani S."/>
            <person name="Fujibuchi W."/>
        </authorList>
    </citation>
    <scope>NUCLEOTIDE SEQUENCE [LARGE SCALE GENOMIC DNA]</scope>
    <source>
        <strain evidence="1 2">JPCC DA0580</strain>
    </source>
</reference>
<protein>
    <submittedName>
        <fullName evidence="1">Uncharacterized protein</fullName>
    </submittedName>
</protein>
<dbReference type="EMBL" id="BDSP01000162">
    <property type="protein sequence ID" value="GAX21253.1"/>
    <property type="molecule type" value="Genomic_DNA"/>
</dbReference>
<evidence type="ECO:0000313" key="2">
    <source>
        <dbReference type="Proteomes" id="UP000198406"/>
    </source>
</evidence>
<proteinExistence type="predicted"/>
<evidence type="ECO:0000313" key="1">
    <source>
        <dbReference type="EMBL" id="GAX21253.1"/>
    </source>
</evidence>
<accession>A0A1Z5K4U2</accession>
<sequence>MKGCNSVSNNISLTSLLGTIDCHYKKTANSKRKLSVKPQFRHRHEARNRAVRRLNAMSSARPPSNEDAVRTVPLQHVSNTLVKNSDHGPGKLLVIDVNSQDQILPLAAEDAVDVLKMGLDHDTPLSKLLDAFIEKIDGESSTRAASCLSSTEDEKDFEMSLCSVDMDVFPLEDDDANFGLSFSDMMGNSSSNLDFNGRCRKVKFAPEKDTVFEIPSHRTLSEQERLEMYNNSDAIRLQAYRNYAEWIWEGCDIANVVEEDKFCTDSDGNLLHPAHCVDESLPLANSEMSD</sequence>
<organism evidence="1 2">
    <name type="scientific">Fistulifera solaris</name>
    <name type="common">Oleaginous diatom</name>
    <dbReference type="NCBI Taxonomy" id="1519565"/>
    <lineage>
        <taxon>Eukaryota</taxon>
        <taxon>Sar</taxon>
        <taxon>Stramenopiles</taxon>
        <taxon>Ochrophyta</taxon>
        <taxon>Bacillariophyta</taxon>
        <taxon>Bacillariophyceae</taxon>
        <taxon>Bacillariophycidae</taxon>
        <taxon>Naviculales</taxon>
        <taxon>Naviculaceae</taxon>
        <taxon>Fistulifera</taxon>
    </lineage>
</organism>
<dbReference type="InParanoid" id="A0A1Z5K4U2"/>
<keyword evidence="2" id="KW-1185">Reference proteome</keyword>
<name>A0A1Z5K4U2_FISSO</name>
<dbReference type="AlphaFoldDB" id="A0A1Z5K4U2"/>
<dbReference type="Proteomes" id="UP000198406">
    <property type="component" value="Unassembled WGS sequence"/>
</dbReference>
<comment type="caution">
    <text evidence="1">The sequence shown here is derived from an EMBL/GenBank/DDBJ whole genome shotgun (WGS) entry which is preliminary data.</text>
</comment>
<gene>
    <name evidence="1" type="ORF">FisN_1Lh082</name>
</gene>